<evidence type="ECO:0000256" key="5">
    <source>
        <dbReference type="ARBA" id="ARBA00022670"/>
    </source>
</evidence>
<dbReference type="Proteomes" id="UP001484239">
    <property type="component" value="Unassembled WGS sequence"/>
</dbReference>
<comment type="caution">
    <text evidence="16">The sequence shown here is derived from an EMBL/GenBank/DDBJ whole genome shotgun (WGS) entry which is preliminary data.</text>
</comment>
<keyword evidence="9" id="KW-0511">Multifunctional enzyme</keyword>
<dbReference type="PANTHER" id="PTHR32282:SF33">
    <property type="entry name" value="PEPTIDOGLYCAN GLYCOSYLTRANSFERASE"/>
    <property type="match status" value="1"/>
</dbReference>
<evidence type="ECO:0000313" key="17">
    <source>
        <dbReference type="Proteomes" id="UP001484239"/>
    </source>
</evidence>
<dbReference type="Pfam" id="PF00912">
    <property type="entry name" value="Transgly"/>
    <property type="match status" value="1"/>
</dbReference>
<organism evidence="16 17">
    <name type="scientific">Gaopeijia maritima</name>
    <dbReference type="NCBI Taxonomy" id="3119007"/>
    <lineage>
        <taxon>Bacteria</taxon>
        <taxon>Pseudomonadati</taxon>
        <taxon>Gemmatimonadota</taxon>
        <taxon>Longimicrobiia</taxon>
        <taxon>Gaopeijiales</taxon>
        <taxon>Gaopeijiaceae</taxon>
        <taxon>Gaopeijia</taxon>
    </lineage>
</organism>
<keyword evidence="8" id="KW-0378">Hydrolase</keyword>
<gene>
    <name evidence="16" type="ORF">WI372_10090</name>
</gene>
<dbReference type="InterPro" id="IPR001460">
    <property type="entry name" value="PCN-bd_Tpept"/>
</dbReference>
<evidence type="ECO:0000259" key="15">
    <source>
        <dbReference type="Pfam" id="PF00912"/>
    </source>
</evidence>
<evidence type="ECO:0000256" key="12">
    <source>
        <dbReference type="SAM" id="MobiDB-lite"/>
    </source>
</evidence>
<feature type="transmembrane region" description="Helical" evidence="13">
    <location>
        <begin position="12"/>
        <end position="33"/>
    </location>
</feature>
<dbReference type="Gene3D" id="1.10.3810.10">
    <property type="entry name" value="Biosynthetic peptidoglycan transglycosylase-like"/>
    <property type="match status" value="1"/>
</dbReference>
<evidence type="ECO:0000256" key="13">
    <source>
        <dbReference type="SAM" id="Phobius"/>
    </source>
</evidence>
<keyword evidence="13" id="KW-0812">Transmembrane</keyword>
<feature type="region of interest" description="Disordered" evidence="12">
    <location>
        <begin position="611"/>
        <end position="630"/>
    </location>
</feature>
<accession>A0ABU9E9H8</accession>
<dbReference type="InterPro" id="IPR023346">
    <property type="entry name" value="Lysozyme-like_dom_sf"/>
</dbReference>
<dbReference type="InterPro" id="IPR036950">
    <property type="entry name" value="PBP_transglycosylase"/>
</dbReference>
<evidence type="ECO:0000256" key="9">
    <source>
        <dbReference type="ARBA" id="ARBA00023268"/>
    </source>
</evidence>
<keyword evidence="6" id="KW-0328">Glycosyltransferase</keyword>
<evidence type="ECO:0000256" key="7">
    <source>
        <dbReference type="ARBA" id="ARBA00022679"/>
    </source>
</evidence>
<feature type="domain" description="Penicillin-binding protein transpeptidase" evidence="14">
    <location>
        <begin position="335"/>
        <end position="575"/>
    </location>
</feature>
<protein>
    <recommendedName>
        <fullName evidence="10">peptidoglycan glycosyltransferase</fullName>
        <ecNumber evidence="10">2.4.99.28</ecNumber>
    </recommendedName>
</protein>
<dbReference type="InterPro" id="IPR001264">
    <property type="entry name" value="Glyco_trans_51"/>
</dbReference>
<evidence type="ECO:0000256" key="4">
    <source>
        <dbReference type="ARBA" id="ARBA00022645"/>
    </source>
</evidence>
<evidence type="ECO:0000259" key="14">
    <source>
        <dbReference type="Pfam" id="PF00905"/>
    </source>
</evidence>
<evidence type="ECO:0000256" key="10">
    <source>
        <dbReference type="ARBA" id="ARBA00044770"/>
    </source>
</evidence>
<feature type="domain" description="Glycosyl transferase family 51" evidence="15">
    <location>
        <begin position="61"/>
        <end position="237"/>
    </location>
</feature>
<evidence type="ECO:0000256" key="8">
    <source>
        <dbReference type="ARBA" id="ARBA00022801"/>
    </source>
</evidence>
<proteinExistence type="inferred from homology"/>
<dbReference type="RefSeq" id="WP_405286817.1">
    <property type="nucleotide sequence ID" value="NZ_JBBHLI010000005.1"/>
</dbReference>
<evidence type="ECO:0000313" key="16">
    <source>
        <dbReference type="EMBL" id="MEK9501324.1"/>
    </source>
</evidence>
<keyword evidence="13" id="KW-1133">Transmembrane helix</keyword>
<dbReference type="EC" id="2.4.99.28" evidence="10"/>
<keyword evidence="5" id="KW-0645">Protease</keyword>
<evidence type="ECO:0000256" key="3">
    <source>
        <dbReference type="ARBA" id="ARBA00007739"/>
    </source>
</evidence>
<comment type="pathway">
    <text evidence="1">Cell wall biogenesis; peptidoglycan biosynthesis.</text>
</comment>
<keyword evidence="7" id="KW-0808">Transferase</keyword>
<dbReference type="Pfam" id="PF00905">
    <property type="entry name" value="Transpeptidase"/>
    <property type="match status" value="1"/>
</dbReference>
<comment type="catalytic activity">
    <reaction evidence="11">
        <text>[GlcNAc-(1-&gt;4)-Mur2Ac(oyl-L-Ala-gamma-D-Glu-L-Lys-D-Ala-D-Ala)](n)-di-trans,octa-cis-undecaprenyl diphosphate + beta-D-GlcNAc-(1-&gt;4)-Mur2Ac(oyl-L-Ala-gamma-D-Glu-L-Lys-D-Ala-D-Ala)-di-trans,octa-cis-undecaprenyl diphosphate = [GlcNAc-(1-&gt;4)-Mur2Ac(oyl-L-Ala-gamma-D-Glu-L-Lys-D-Ala-D-Ala)](n+1)-di-trans,octa-cis-undecaprenyl diphosphate + di-trans,octa-cis-undecaprenyl diphosphate + H(+)</text>
        <dbReference type="Rhea" id="RHEA:23708"/>
        <dbReference type="Rhea" id="RHEA-COMP:9602"/>
        <dbReference type="Rhea" id="RHEA-COMP:9603"/>
        <dbReference type="ChEBI" id="CHEBI:15378"/>
        <dbReference type="ChEBI" id="CHEBI:58405"/>
        <dbReference type="ChEBI" id="CHEBI:60033"/>
        <dbReference type="ChEBI" id="CHEBI:78435"/>
        <dbReference type="EC" id="2.4.99.28"/>
    </reaction>
</comment>
<evidence type="ECO:0000256" key="1">
    <source>
        <dbReference type="ARBA" id="ARBA00004752"/>
    </source>
</evidence>
<sequence>MIRLTPSLIRHASIATATVSAVALVFVVVIAVLRVDLPDVEGSPESVRYDEAATLLDRHGAPLAAVGGQTRLTLPLDRLPELLKRAWVQVEDRRFYDHGGIDMRGVMRASWVNVRSGGVMEGASSIPMQVARLVWADSVADLNRWERKLFEASMAPRLVDALGHDRVLELYLNGLYLGDGVYGVGAAARHYYGAEVDELTVDQIATLVGLGKTPERYNPRTQPERAKTRRDLVLREMLAAGLISEEERAEAEKAPVETLDSPPLSYRRSYMSMAVRRELRSVAPELVGRPGLRIRTTIDPRAQTMVDSVVPRHLQAIADGEYGRPASPDQPVQGGLIVIDSRTGEIRALSGGRDFGESPLNRAIQTQRQVGSLAKPLLYATALERGLSAARPLSTAAIELETDEGPWRPADHVEEQMMLPSEVIVRSSNRGAVRMGQEVGAAGFVSALETFGVGRDARPYPSTFLGSFEASLSDVTAAFAAFENGGFRVAPHLIQSVEDERGTVLWERPALPAPRILSEQTAFLVMDALKGVVDRGTGQGVRATLPYGRAAAGKTGTSNEGRDAWFVGMTPGLAIGVWVGHDQPAPITHGGSGSRLAVPLWATAAAALSARGEKPTPVEGMEPQGGWDPPRGVHQVLADDAGRVYAWDCRAVVSGTTRSVWVQRESLLSNLSSCSRAHPVMTMPRARLNPKLAPLAPTLRPTAGREGG</sequence>
<keyword evidence="13" id="KW-0472">Membrane</keyword>
<dbReference type="SUPFAM" id="SSF53955">
    <property type="entry name" value="Lysozyme-like"/>
    <property type="match status" value="1"/>
</dbReference>
<dbReference type="PANTHER" id="PTHR32282">
    <property type="entry name" value="BINDING PROTEIN TRANSPEPTIDASE, PUTATIVE-RELATED"/>
    <property type="match status" value="1"/>
</dbReference>
<comment type="similarity">
    <text evidence="3">In the N-terminal section; belongs to the glycosyltransferase 51 family.</text>
</comment>
<evidence type="ECO:0000256" key="2">
    <source>
        <dbReference type="ARBA" id="ARBA00007090"/>
    </source>
</evidence>
<keyword evidence="4" id="KW-0121">Carboxypeptidase</keyword>
<dbReference type="Gene3D" id="3.40.710.10">
    <property type="entry name" value="DD-peptidase/beta-lactamase superfamily"/>
    <property type="match status" value="1"/>
</dbReference>
<comment type="similarity">
    <text evidence="2">In the C-terminal section; belongs to the transpeptidase family.</text>
</comment>
<evidence type="ECO:0000256" key="11">
    <source>
        <dbReference type="ARBA" id="ARBA00049902"/>
    </source>
</evidence>
<dbReference type="SUPFAM" id="SSF56601">
    <property type="entry name" value="beta-lactamase/transpeptidase-like"/>
    <property type="match status" value="1"/>
</dbReference>
<name>A0ABU9E9H8_9BACT</name>
<dbReference type="InterPro" id="IPR050396">
    <property type="entry name" value="Glycosyltr_51/Transpeptidase"/>
</dbReference>
<keyword evidence="17" id="KW-1185">Reference proteome</keyword>
<dbReference type="EMBL" id="JBBHLI010000005">
    <property type="protein sequence ID" value="MEK9501324.1"/>
    <property type="molecule type" value="Genomic_DNA"/>
</dbReference>
<reference evidence="16 17" key="1">
    <citation type="submission" date="2024-02" db="EMBL/GenBank/DDBJ databases">
        <title>A novel Gemmatimonadota bacterium.</title>
        <authorList>
            <person name="Du Z.-J."/>
            <person name="Ye Y.-Q."/>
        </authorList>
    </citation>
    <scope>NUCLEOTIDE SEQUENCE [LARGE SCALE GENOMIC DNA]</scope>
    <source>
        <strain evidence="16 17">DH-20</strain>
    </source>
</reference>
<dbReference type="InterPro" id="IPR012338">
    <property type="entry name" value="Beta-lactam/transpept-like"/>
</dbReference>
<evidence type="ECO:0000256" key="6">
    <source>
        <dbReference type="ARBA" id="ARBA00022676"/>
    </source>
</evidence>